<name>A0AAV7WI48_PLEWA</name>
<evidence type="ECO:0000313" key="2">
    <source>
        <dbReference type="EMBL" id="KAJ1212267.1"/>
    </source>
</evidence>
<protein>
    <submittedName>
        <fullName evidence="2">Uncharacterized protein</fullName>
    </submittedName>
</protein>
<dbReference type="Proteomes" id="UP001066276">
    <property type="component" value="Chromosome 1_2"/>
</dbReference>
<dbReference type="EMBL" id="JANPWB010000002">
    <property type="protein sequence ID" value="KAJ1212267.1"/>
    <property type="molecule type" value="Genomic_DNA"/>
</dbReference>
<gene>
    <name evidence="2" type="ORF">NDU88_007574</name>
</gene>
<feature type="compositionally biased region" description="Basic and acidic residues" evidence="1">
    <location>
        <begin position="37"/>
        <end position="50"/>
    </location>
</feature>
<dbReference type="AlphaFoldDB" id="A0AAV7WI48"/>
<comment type="caution">
    <text evidence="2">The sequence shown here is derived from an EMBL/GenBank/DDBJ whole genome shotgun (WGS) entry which is preliminary data.</text>
</comment>
<proteinExistence type="predicted"/>
<accession>A0AAV7WI48</accession>
<feature type="region of interest" description="Disordered" evidence="1">
    <location>
        <begin position="1"/>
        <end position="50"/>
    </location>
</feature>
<organism evidence="2 3">
    <name type="scientific">Pleurodeles waltl</name>
    <name type="common">Iberian ribbed newt</name>
    <dbReference type="NCBI Taxonomy" id="8319"/>
    <lineage>
        <taxon>Eukaryota</taxon>
        <taxon>Metazoa</taxon>
        <taxon>Chordata</taxon>
        <taxon>Craniata</taxon>
        <taxon>Vertebrata</taxon>
        <taxon>Euteleostomi</taxon>
        <taxon>Amphibia</taxon>
        <taxon>Batrachia</taxon>
        <taxon>Caudata</taxon>
        <taxon>Salamandroidea</taxon>
        <taxon>Salamandridae</taxon>
        <taxon>Pleurodelinae</taxon>
        <taxon>Pleurodeles</taxon>
    </lineage>
</organism>
<evidence type="ECO:0000313" key="3">
    <source>
        <dbReference type="Proteomes" id="UP001066276"/>
    </source>
</evidence>
<reference evidence="2" key="1">
    <citation type="journal article" date="2022" name="bioRxiv">
        <title>Sequencing and chromosome-scale assembly of the giantPleurodeles waltlgenome.</title>
        <authorList>
            <person name="Brown T."/>
            <person name="Elewa A."/>
            <person name="Iarovenko S."/>
            <person name="Subramanian E."/>
            <person name="Araus A.J."/>
            <person name="Petzold A."/>
            <person name="Susuki M."/>
            <person name="Suzuki K.-i.T."/>
            <person name="Hayashi T."/>
            <person name="Toyoda A."/>
            <person name="Oliveira C."/>
            <person name="Osipova E."/>
            <person name="Leigh N.D."/>
            <person name="Simon A."/>
            <person name="Yun M.H."/>
        </authorList>
    </citation>
    <scope>NUCLEOTIDE SEQUENCE</scope>
    <source>
        <strain evidence="2">20211129_DDA</strain>
        <tissue evidence="2">Liver</tissue>
    </source>
</reference>
<feature type="region of interest" description="Disordered" evidence="1">
    <location>
        <begin position="104"/>
        <end position="136"/>
    </location>
</feature>
<sequence>MQPSETPQRRSPPGSHFRVSGGSGSTGREGPSVDQPSEEREASWWDRGRRRAETTAMDLNESEECNMLLEVVDELSRNVGEDVRCCSEQEELVQQQQEERMTHRNITGNGLDPPTACEADTPRDGSTDGEKPTHCTPCSQSLSEKVPLQSAPGFRACLPCPARREACLPCPARREACLPCPARREACLPCPALLAGRRALLALLAGRRALLALLAGRRALLALVAGRRALLALVAGRRALLALVAGRRALLALVAGRRALLALVAGRRALLALVAGRRALLALLAREACSPCPARPGGVLSLPCSPGRCARLALLAREACSPCPARPGGVLALSYRRCACPGHREVCMVCPTSAGVLAPPICPAY</sequence>
<evidence type="ECO:0000256" key="1">
    <source>
        <dbReference type="SAM" id="MobiDB-lite"/>
    </source>
</evidence>
<feature type="compositionally biased region" description="Basic and acidic residues" evidence="1">
    <location>
        <begin position="120"/>
        <end position="133"/>
    </location>
</feature>
<keyword evidence="3" id="KW-1185">Reference proteome</keyword>